<name>A0A0W1A5V1_9GAMM</name>
<proteinExistence type="predicted"/>
<reference evidence="4 5" key="1">
    <citation type="submission" date="2015-11" db="EMBL/GenBank/DDBJ databases">
        <title>Genomic analysis of 38 Legionella species identifies large and diverse effector repertoires.</title>
        <authorList>
            <person name="Burstein D."/>
            <person name="Amaro F."/>
            <person name="Zusman T."/>
            <person name="Lifshitz Z."/>
            <person name="Cohen O."/>
            <person name="Gilbert J.A."/>
            <person name="Pupko T."/>
            <person name="Shuman H.A."/>
            <person name="Segal G."/>
        </authorList>
    </citation>
    <scope>NUCLEOTIDE SEQUENCE [LARGE SCALE GENOMIC DNA]</scope>
    <source>
        <strain evidence="4 5">ATCC 49508</strain>
    </source>
</reference>
<dbReference type="EMBL" id="LNZC01000027">
    <property type="protein sequence ID" value="KTD76733.1"/>
    <property type="molecule type" value="Genomic_DNA"/>
</dbReference>
<dbReference type="GO" id="GO:0016747">
    <property type="term" value="F:acyltransferase activity, transferring groups other than amino-acyl groups"/>
    <property type="evidence" value="ECO:0007669"/>
    <property type="project" value="InterPro"/>
</dbReference>
<dbReference type="RefSeq" id="WP_058493984.1">
    <property type="nucleotide sequence ID" value="NZ_CBCRUR010000004.1"/>
</dbReference>
<feature type="domain" description="N-acetyltransferase" evidence="3">
    <location>
        <begin position="8"/>
        <end position="172"/>
    </location>
</feature>
<dbReference type="Proteomes" id="UP000054662">
    <property type="component" value="Unassembled WGS sequence"/>
</dbReference>
<dbReference type="PANTHER" id="PTHR43877">
    <property type="entry name" value="AMINOALKYLPHOSPHONATE N-ACETYLTRANSFERASE-RELATED-RELATED"/>
    <property type="match status" value="1"/>
</dbReference>
<evidence type="ECO:0000256" key="2">
    <source>
        <dbReference type="ARBA" id="ARBA00023315"/>
    </source>
</evidence>
<dbReference type="OrthoDB" id="5292888at2"/>
<evidence type="ECO:0000256" key="1">
    <source>
        <dbReference type="ARBA" id="ARBA00022679"/>
    </source>
</evidence>
<sequence length="175" mass="20252">MNKKNTAALVRMAKVDDAPTIAEIHVKSWQEMYKEFIPESILQELSVEERTLLWTDLIRQNVRVLVIEMHNKVVGFVSICALRDAPDEGEKGEISAIYLHPDYWRLGLGTQLCRAALSELSRCHFKSVHLWVLSDNQQARKFYESLGFMNTRTTKIDEFYQGGALLEEIMYMKVL</sequence>
<keyword evidence="1 4" id="KW-0808">Transferase</keyword>
<accession>A0A0W1A5V1</accession>
<evidence type="ECO:0000313" key="5">
    <source>
        <dbReference type="Proteomes" id="UP000054662"/>
    </source>
</evidence>
<evidence type="ECO:0000313" key="4">
    <source>
        <dbReference type="EMBL" id="KTD76733.1"/>
    </source>
</evidence>
<dbReference type="AlphaFoldDB" id="A0A0W1A5V1"/>
<comment type="caution">
    <text evidence="4">The sequence shown here is derived from an EMBL/GenBank/DDBJ whole genome shotgun (WGS) entry which is preliminary data.</text>
</comment>
<dbReference type="InterPro" id="IPR000182">
    <property type="entry name" value="GNAT_dom"/>
</dbReference>
<evidence type="ECO:0000259" key="3">
    <source>
        <dbReference type="PROSITE" id="PS51186"/>
    </source>
</evidence>
<keyword evidence="5" id="KW-1185">Reference proteome</keyword>
<protein>
    <submittedName>
        <fullName evidence="4">GNAT family acetyltransferase</fullName>
    </submittedName>
</protein>
<gene>
    <name evidence="4" type="ORF">Lwor_1958</name>
</gene>
<dbReference type="InterPro" id="IPR050832">
    <property type="entry name" value="Bact_Acetyltransf"/>
</dbReference>
<dbReference type="InterPro" id="IPR016181">
    <property type="entry name" value="Acyl_CoA_acyltransferase"/>
</dbReference>
<dbReference type="Gene3D" id="3.40.630.30">
    <property type="match status" value="1"/>
</dbReference>
<dbReference type="STRING" id="45076.Lwor_1958"/>
<dbReference type="CDD" id="cd04301">
    <property type="entry name" value="NAT_SF"/>
    <property type="match status" value="1"/>
</dbReference>
<keyword evidence="2" id="KW-0012">Acyltransferase</keyword>
<dbReference type="PANTHER" id="PTHR43877:SF1">
    <property type="entry name" value="ACETYLTRANSFERASE"/>
    <property type="match status" value="1"/>
</dbReference>
<dbReference type="Pfam" id="PF00583">
    <property type="entry name" value="Acetyltransf_1"/>
    <property type="match status" value="1"/>
</dbReference>
<dbReference type="PATRIC" id="fig|45076.6.peg.2135"/>
<organism evidence="4 5">
    <name type="scientific">Legionella worsleiensis</name>
    <dbReference type="NCBI Taxonomy" id="45076"/>
    <lineage>
        <taxon>Bacteria</taxon>
        <taxon>Pseudomonadati</taxon>
        <taxon>Pseudomonadota</taxon>
        <taxon>Gammaproteobacteria</taxon>
        <taxon>Legionellales</taxon>
        <taxon>Legionellaceae</taxon>
        <taxon>Legionella</taxon>
    </lineage>
</organism>
<dbReference type="SUPFAM" id="SSF55729">
    <property type="entry name" value="Acyl-CoA N-acyltransferases (Nat)"/>
    <property type="match status" value="1"/>
</dbReference>
<dbReference type="PROSITE" id="PS51186">
    <property type="entry name" value="GNAT"/>
    <property type="match status" value="1"/>
</dbReference>